<keyword evidence="5" id="KW-0501">Molybdenum cofactor biosynthesis</keyword>
<dbReference type="PANTHER" id="PTHR23404">
    <property type="entry name" value="MOLYBDOPTERIN SYNTHASE RELATED"/>
    <property type="match status" value="1"/>
</dbReference>
<evidence type="ECO:0000256" key="6">
    <source>
        <dbReference type="ARBA" id="ARBA00026066"/>
    </source>
</evidence>
<dbReference type="Gene3D" id="3.90.1170.40">
    <property type="entry name" value="Molybdopterin biosynthesis MoaE subunit"/>
    <property type="match status" value="1"/>
</dbReference>
<dbReference type="SUPFAM" id="SSF54690">
    <property type="entry name" value="Molybdopterin synthase subunit MoaE"/>
    <property type="match status" value="1"/>
</dbReference>
<dbReference type="EMBL" id="DQVE01000056">
    <property type="protein sequence ID" value="HIP98819.1"/>
    <property type="molecule type" value="Genomic_DNA"/>
</dbReference>
<organism evidence="12 13">
    <name type="scientific">Aquifex aeolicus</name>
    <dbReference type="NCBI Taxonomy" id="63363"/>
    <lineage>
        <taxon>Bacteria</taxon>
        <taxon>Pseudomonadati</taxon>
        <taxon>Aquificota</taxon>
        <taxon>Aquificia</taxon>
        <taxon>Aquificales</taxon>
        <taxon>Aquificaceae</taxon>
        <taxon>Aquifex</taxon>
    </lineage>
</organism>
<comment type="caution">
    <text evidence="12">The sequence shown here is derived from an EMBL/GenBank/DDBJ whole genome shotgun (WGS) entry which is preliminary data.</text>
</comment>
<dbReference type="CDD" id="cd00756">
    <property type="entry name" value="MoaE"/>
    <property type="match status" value="1"/>
</dbReference>
<evidence type="ECO:0000256" key="10">
    <source>
        <dbReference type="ARBA" id="ARBA00032474"/>
    </source>
</evidence>
<name>A0A9D0YQI4_AQUAO</name>
<evidence type="ECO:0000256" key="1">
    <source>
        <dbReference type="ARBA" id="ARBA00005046"/>
    </source>
</evidence>
<evidence type="ECO:0000256" key="7">
    <source>
        <dbReference type="ARBA" id="ARBA00029745"/>
    </source>
</evidence>
<comment type="pathway">
    <text evidence="1">Cofactor biosynthesis; molybdopterin biosynthesis.</text>
</comment>
<sequence length="135" mass="15490">MKKALIAEKIPSPQEVVNNFKYPTVGAVVIFEGRPRNDNGIVALHYEVYEDMAIKELHKIREEVLARTGAIELFIFHRKGEVKVGETSFVVIAFGKHRRETFSACQLAVDLVKERVPIWKREVYPDRLGDWILGI</sequence>
<dbReference type="AlphaFoldDB" id="A0A9D0YQI4"/>
<comment type="catalytic activity">
    <reaction evidence="11">
        <text>2 [molybdopterin-synthase sulfur-carrier protein]-C-terminal-Gly-aminoethanethioate + cyclic pyranopterin phosphate + H2O = molybdopterin + 2 [molybdopterin-synthase sulfur-carrier protein]-C-terminal Gly-Gly + 2 H(+)</text>
        <dbReference type="Rhea" id="RHEA:26333"/>
        <dbReference type="Rhea" id="RHEA-COMP:12202"/>
        <dbReference type="Rhea" id="RHEA-COMP:19907"/>
        <dbReference type="ChEBI" id="CHEBI:15377"/>
        <dbReference type="ChEBI" id="CHEBI:15378"/>
        <dbReference type="ChEBI" id="CHEBI:58698"/>
        <dbReference type="ChEBI" id="CHEBI:59648"/>
        <dbReference type="ChEBI" id="CHEBI:90778"/>
        <dbReference type="ChEBI" id="CHEBI:232372"/>
        <dbReference type="EC" id="2.8.1.12"/>
    </reaction>
</comment>
<evidence type="ECO:0000256" key="11">
    <source>
        <dbReference type="ARBA" id="ARBA00049878"/>
    </source>
</evidence>
<dbReference type="Proteomes" id="UP000606463">
    <property type="component" value="Unassembled WGS sequence"/>
</dbReference>
<dbReference type="InterPro" id="IPR003448">
    <property type="entry name" value="Mopterin_biosynth_MoaE"/>
</dbReference>
<accession>A0A9D0YQI4</accession>
<dbReference type="InterPro" id="IPR036563">
    <property type="entry name" value="MoaE_sf"/>
</dbReference>
<evidence type="ECO:0000256" key="4">
    <source>
        <dbReference type="ARBA" id="ARBA00013858"/>
    </source>
</evidence>
<proteinExistence type="inferred from homology"/>
<evidence type="ECO:0000256" key="5">
    <source>
        <dbReference type="ARBA" id="ARBA00023150"/>
    </source>
</evidence>
<evidence type="ECO:0000313" key="13">
    <source>
        <dbReference type="Proteomes" id="UP000606463"/>
    </source>
</evidence>
<evidence type="ECO:0000256" key="8">
    <source>
        <dbReference type="ARBA" id="ARBA00030407"/>
    </source>
</evidence>
<dbReference type="GO" id="GO:0006777">
    <property type="term" value="P:Mo-molybdopterin cofactor biosynthetic process"/>
    <property type="evidence" value="ECO:0007669"/>
    <property type="project" value="UniProtKB-KW"/>
</dbReference>
<comment type="subunit">
    <text evidence="6">Heterotetramer of 2 MoaD subunits and 2 MoaE subunits. Also stable as homodimer. The enzyme changes between these two forms during catalysis.</text>
</comment>
<evidence type="ECO:0000256" key="9">
    <source>
        <dbReference type="ARBA" id="ARBA00030781"/>
    </source>
</evidence>
<dbReference type="EC" id="2.8.1.12" evidence="3"/>
<comment type="similarity">
    <text evidence="2">Belongs to the MoaE family.</text>
</comment>
<gene>
    <name evidence="12" type="ORF">EYH37_05630</name>
</gene>
<reference evidence="12" key="1">
    <citation type="journal article" date="2020" name="ISME J.">
        <title>Gammaproteobacteria mediating utilization of methyl-, sulfur- and petroleum organic compounds in deep ocean hydrothermal plumes.</title>
        <authorList>
            <person name="Zhou Z."/>
            <person name="Liu Y."/>
            <person name="Pan J."/>
            <person name="Cron B.R."/>
            <person name="Toner B.M."/>
            <person name="Anantharaman K."/>
            <person name="Breier J.A."/>
            <person name="Dick G.J."/>
            <person name="Li M."/>
        </authorList>
    </citation>
    <scope>NUCLEOTIDE SEQUENCE</scope>
    <source>
        <strain evidence="12">SZUA-1501</strain>
    </source>
</reference>
<evidence type="ECO:0000256" key="3">
    <source>
        <dbReference type="ARBA" id="ARBA00011950"/>
    </source>
</evidence>
<evidence type="ECO:0000256" key="2">
    <source>
        <dbReference type="ARBA" id="ARBA00005426"/>
    </source>
</evidence>
<dbReference type="Pfam" id="PF02391">
    <property type="entry name" value="MoaE"/>
    <property type="match status" value="1"/>
</dbReference>
<dbReference type="GO" id="GO:0030366">
    <property type="term" value="F:molybdopterin synthase activity"/>
    <property type="evidence" value="ECO:0007669"/>
    <property type="project" value="UniProtKB-EC"/>
</dbReference>
<protein>
    <recommendedName>
        <fullName evidence="4">Molybdopterin synthase catalytic subunit</fullName>
        <ecNumber evidence="3">2.8.1.12</ecNumber>
    </recommendedName>
    <alternativeName>
        <fullName evidence="9">MPT synthase subunit 2</fullName>
    </alternativeName>
    <alternativeName>
        <fullName evidence="7">Molybdenum cofactor biosynthesis protein E</fullName>
    </alternativeName>
    <alternativeName>
        <fullName evidence="8">Molybdopterin-converting factor large subunit</fullName>
    </alternativeName>
    <alternativeName>
        <fullName evidence="10">Molybdopterin-converting factor subunit 2</fullName>
    </alternativeName>
</protein>
<evidence type="ECO:0000313" key="12">
    <source>
        <dbReference type="EMBL" id="HIP98819.1"/>
    </source>
</evidence>